<proteinExistence type="inferred from homology"/>
<evidence type="ECO:0000256" key="1">
    <source>
        <dbReference type="ARBA" id="ARBA00005417"/>
    </source>
</evidence>
<dbReference type="InterPro" id="IPR027417">
    <property type="entry name" value="P-loop_NTPase"/>
</dbReference>
<dbReference type="InterPro" id="IPR003439">
    <property type="entry name" value="ABC_transporter-like_ATP-bd"/>
</dbReference>
<reference evidence="6 8" key="1">
    <citation type="submission" date="2017-01" db="EMBL/GenBank/DDBJ databases">
        <authorList>
            <person name="Varghese N."/>
            <person name="Submissions S."/>
        </authorList>
    </citation>
    <scope>NUCLEOTIDE SEQUENCE [LARGE SCALE GENOMIC DNA]</scope>
    <source>
        <strain evidence="6 8">DSM 18447</strain>
    </source>
</reference>
<dbReference type="CDD" id="cd03214">
    <property type="entry name" value="ABC_Iron-Siderophores_B12_Hemin"/>
    <property type="match status" value="1"/>
</dbReference>
<evidence type="ECO:0000313" key="9">
    <source>
        <dbReference type="Proteomes" id="UP001215549"/>
    </source>
</evidence>
<dbReference type="GO" id="GO:0016887">
    <property type="term" value="F:ATP hydrolysis activity"/>
    <property type="evidence" value="ECO:0007669"/>
    <property type="project" value="InterPro"/>
</dbReference>
<dbReference type="Pfam" id="PF00005">
    <property type="entry name" value="ABC_tran"/>
    <property type="match status" value="1"/>
</dbReference>
<gene>
    <name evidence="7" type="ORF">JHX88_18100</name>
    <name evidence="6" type="ORF">SAMN05421772_11734</name>
</gene>
<dbReference type="Proteomes" id="UP000186216">
    <property type="component" value="Unassembled WGS sequence"/>
</dbReference>
<sequence length="254" mass="27320">MTLQARDIAWEAGGQPIVRGVTLRLPAGRFLGLVGPNGSGKSSLLRLLAGLRRGSGGAVLLDERPMPTIPRREVARRLALVEQQATTEIAMTAREVVALGRTPHRGAWGNWNATDHAAVSNALARTGMTGRADQPWSTLSGGERQRIQIARALAQEPRELLLDEPTNHLDIRHQLDLLKLLKGLGTSCVAALHDLNHAVAFCDEIAVIKDGQLVAQGKPGNVMTSELIRSVFKVAATVCEDPVSGRLRLDVLPD</sequence>
<dbReference type="PROSITE" id="PS50893">
    <property type="entry name" value="ABC_TRANSPORTER_2"/>
    <property type="match status" value="1"/>
</dbReference>
<dbReference type="EMBL" id="FTOU01000017">
    <property type="protein sequence ID" value="SIT09153.1"/>
    <property type="molecule type" value="Genomic_DNA"/>
</dbReference>
<evidence type="ECO:0000256" key="3">
    <source>
        <dbReference type="ARBA" id="ARBA00022741"/>
    </source>
</evidence>
<dbReference type="InterPro" id="IPR003593">
    <property type="entry name" value="AAA+_ATPase"/>
</dbReference>
<dbReference type="FunFam" id="3.40.50.300:FF:000134">
    <property type="entry name" value="Iron-enterobactin ABC transporter ATP-binding protein"/>
    <property type="match status" value="1"/>
</dbReference>
<dbReference type="InterPro" id="IPR017871">
    <property type="entry name" value="ABC_transporter-like_CS"/>
</dbReference>
<dbReference type="EMBL" id="CP067140">
    <property type="protein sequence ID" value="WCR02729.1"/>
    <property type="molecule type" value="Genomic_DNA"/>
</dbReference>
<protein>
    <submittedName>
        <fullName evidence="7">ABC transporter ATP-binding protein</fullName>
    </submittedName>
    <submittedName>
        <fullName evidence="6">Iron complex transport system ATP-binding protein</fullName>
    </submittedName>
</protein>
<dbReference type="AlphaFoldDB" id="A0AA45W7H2"/>
<dbReference type="PANTHER" id="PTHR42794">
    <property type="entry name" value="HEMIN IMPORT ATP-BINDING PROTEIN HMUV"/>
    <property type="match status" value="1"/>
</dbReference>
<evidence type="ECO:0000313" key="7">
    <source>
        <dbReference type="EMBL" id="WCR02729.1"/>
    </source>
</evidence>
<keyword evidence="2" id="KW-0813">Transport</keyword>
<keyword evidence="3" id="KW-0547">Nucleotide-binding</keyword>
<dbReference type="SUPFAM" id="SSF52540">
    <property type="entry name" value="P-loop containing nucleoside triphosphate hydrolases"/>
    <property type="match status" value="1"/>
</dbReference>
<evidence type="ECO:0000256" key="2">
    <source>
        <dbReference type="ARBA" id="ARBA00022448"/>
    </source>
</evidence>
<organism evidence="6 8">
    <name type="scientific">Paracoccus saliphilus</name>
    <dbReference type="NCBI Taxonomy" id="405559"/>
    <lineage>
        <taxon>Bacteria</taxon>
        <taxon>Pseudomonadati</taxon>
        <taxon>Pseudomonadota</taxon>
        <taxon>Alphaproteobacteria</taxon>
        <taxon>Rhodobacterales</taxon>
        <taxon>Paracoccaceae</taxon>
        <taxon>Paracoccus</taxon>
    </lineage>
</organism>
<dbReference type="SMART" id="SM00382">
    <property type="entry name" value="AAA"/>
    <property type="match status" value="1"/>
</dbReference>
<evidence type="ECO:0000259" key="5">
    <source>
        <dbReference type="PROSITE" id="PS50893"/>
    </source>
</evidence>
<evidence type="ECO:0000313" key="8">
    <source>
        <dbReference type="Proteomes" id="UP000186216"/>
    </source>
</evidence>
<dbReference type="Gene3D" id="3.40.50.300">
    <property type="entry name" value="P-loop containing nucleotide triphosphate hydrolases"/>
    <property type="match status" value="1"/>
</dbReference>
<feature type="domain" description="ABC transporter" evidence="5">
    <location>
        <begin position="3"/>
        <end position="235"/>
    </location>
</feature>
<evidence type="ECO:0000256" key="4">
    <source>
        <dbReference type="ARBA" id="ARBA00022840"/>
    </source>
</evidence>
<dbReference type="PROSITE" id="PS00211">
    <property type="entry name" value="ABC_TRANSPORTER_1"/>
    <property type="match status" value="1"/>
</dbReference>
<comment type="similarity">
    <text evidence="1">Belongs to the ABC transporter superfamily.</text>
</comment>
<keyword evidence="9" id="KW-1185">Reference proteome</keyword>
<dbReference type="PANTHER" id="PTHR42794:SF2">
    <property type="entry name" value="ABC TRANSPORTER ATP-BINDING PROTEIN"/>
    <property type="match status" value="1"/>
</dbReference>
<dbReference type="Proteomes" id="UP001215549">
    <property type="component" value="Chromosome"/>
</dbReference>
<dbReference type="RefSeq" id="WP_076527887.1">
    <property type="nucleotide sequence ID" value="NZ_CP067140.1"/>
</dbReference>
<dbReference type="GO" id="GO:0005524">
    <property type="term" value="F:ATP binding"/>
    <property type="evidence" value="ECO:0007669"/>
    <property type="project" value="UniProtKB-KW"/>
</dbReference>
<keyword evidence="4 6" id="KW-0067">ATP-binding</keyword>
<evidence type="ECO:0000313" key="6">
    <source>
        <dbReference type="EMBL" id="SIT09153.1"/>
    </source>
</evidence>
<accession>A0AA45W7H2</accession>
<reference evidence="7 9" key="2">
    <citation type="submission" date="2021-01" db="EMBL/GenBank/DDBJ databases">
        <title>Biogeographic distribution of Paracoccus.</title>
        <authorList>
            <person name="Hollensteiner J."/>
            <person name="Leineberger J."/>
            <person name="Brinkhoff T."/>
            <person name="Daniel R."/>
        </authorList>
    </citation>
    <scope>NUCLEOTIDE SEQUENCE [LARGE SCALE GENOMIC DNA]</scope>
    <source>
        <strain evidence="7 9">DSM 18447</strain>
    </source>
</reference>
<name>A0AA45W7H2_9RHOB</name>